<dbReference type="PANTHER" id="PTHR36156">
    <property type="entry name" value="SLR2101 PROTEIN"/>
    <property type="match status" value="1"/>
</dbReference>
<protein>
    <submittedName>
        <fullName evidence="2">Cupin</fullName>
    </submittedName>
</protein>
<name>A0A917MJW3_9MICO</name>
<dbReference type="PANTHER" id="PTHR36156:SF2">
    <property type="entry name" value="CUPIN TYPE-2 DOMAIN-CONTAINING PROTEIN"/>
    <property type="match status" value="1"/>
</dbReference>
<proteinExistence type="predicted"/>
<dbReference type="Gene3D" id="2.60.120.10">
    <property type="entry name" value="Jelly Rolls"/>
    <property type="match status" value="1"/>
</dbReference>
<dbReference type="AlphaFoldDB" id="A0A917MJW3"/>
<evidence type="ECO:0000313" key="3">
    <source>
        <dbReference type="Proteomes" id="UP000657592"/>
    </source>
</evidence>
<dbReference type="EMBL" id="BMJY01000001">
    <property type="protein sequence ID" value="GGH33592.1"/>
    <property type="molecule type" value="Genomic_DNA"/>
</dbReference>
<reference evidence="2" key="1">
    <citation type="journal article" date="2014" name="Int. J. Syst. Evol. Microbiol.">
        <title>Complete genome sequence of Corynebacterium casei LMG S-19264T (=DSM 44701T), isolated from a smear-ripened cheese.</title>
        <authorList>
            <consortium name="US DOE Joint Genome Institute (JGI-PGF)"/>
            <person name="Walter F."/>
            <person name="Albersmeier A."/>
            <person name="Kalinowski J."/>
            <person name="Ruckert C."/>
        </authorList>
    </citation>
    <scope>NUCLEOTIDE SEQUENCE</scope>
    <source>
        <strain evidence="2">CGMCC 1.15794</strain>
    </source>
</reference>
<dbReference type="InterPro" id="IPR013096">
    <property type="entry name" value="Cupin_2"/>
</dbReference>
<evidence type="ECO:0000259" key="1">
    <source>
        <dbReference type="Pfam" id="PF07883"/>
    </source>
</evidence>
<evidence type="ECO:0000313" key="2">
    <source>
        <dbReference type="EMBL" id="GGH33592.1"/>
    </source>
</evidence>
<feature type="domain" description="Cupin type-2" evidence="1">
    <location>
        <begin position="89"/>
        <end position="151"/>
    </location>
</feature>
<dbReference type="InterPro" id="IPR014710">
    <property type="entry name" value="RmlC-like_jellyroll"/>
</dbReference>
<accession>A0A917MJW3</accession>
<comment type="caution">
    <text evidence="2">The sequence shown here is derived from an EMBL/GenBank/DDBJ whole genome shotgun (WGS) entry which is preliminary data.</text>
</comment>
<dbReference type="Proteomes" id="UP000657592">
    <property type="component" value="Unassembled WGS sequence"/>
</dbReference>
<dbReference type="SUPFAM" id="SSF51182">
    <property type="entry name" value="RmlC-like cupins"/>
    <property type="match status" value="1"/>
</dbReference>
<dbReference type="RefSeq" id="WP_188754252.1">
    <property type="nucleotide sequence ID" value="NZ_BMJY01000001.1"/>
</dbReference>
<dbReference type="Pfam" id="PF07883">
    <property type="entry name" value="Cupin_2"/>
    <property type="match status" value="1"/>
</dbReference>
<keyword evidence="3" id="KW-1185">Reference proteome</keyword>
<dbReference type="InterPro" id="IPR047142">
    <property type="entry name" value="OryJ/VirC-like"/>
</dbReference>
<organism evidence="2 3">
    <name type="scientific">Microbacterium album</name>
    <dbReference type="NCBI Taxonomy" id="2053191"/>
    <lineage>
        <taxon>Bacteria</taxon>
        <taxon>Bacillati</taxon>
        <taxon>Actinomycetota</taxon>
        <taxon>Actinomycetes</taxon>
        <taxon>Micrococcales</taxon>
        <taxon>Microbacteriaceae</taxon>
        <taxon>Microbacterium</taxon>
    </lineage>
</organism>
<sequence length="186" mass="19881">MSGFRVPRRIVTGHDGAGVSVVVSDGPVPVTRELPEDGVAFHEVWVTPTVPAAIHAGAEDPTAGAITVPPPARGTRIRINEFLPGHLDERGLQSPMHRTESIDYGIVLEGEITLILDDSEVTARAGDIFVQRGTDHAWANRGDTIARVAFVLVGAEFQDDVLEVLPGDVRDSLMRHGPREGADDAA</sequence>
<dbReference type="InterPro" id="IPR011051">
    <property type="entry name" value="RmlC_Cupin_sf"/>
</dbReference>
<reference evidence="2" key="2">
    <citation type="submission" date="2020-09" db="EMBL/GenBank/DDBJ databases">
        <authorList>
            <person name="Sun Q."/>
            <person name="Zhou Y."/>
        </authorList>
    </citation>
    <scope>NUCLEOTIDE SEQUENCE</scope>
    <source>
        <strain evidence="2">CGMCC 1.15794</strain>
    </source>
</reference>
<dbReference type="CDD" id="cd02231">
    <property type="entry name" value="cupin_BLL6423-like"/>
    <property type="match status" value="1"/>
</dbReference>
<gene>
    <name evidence="2" type="ORF">GCM10010921_00640</name>
</gene>